<keyword evidence="1" id="KW-1133">Transmembrane helix</keyword>
<feature type="transmembrane region" description="Helical" evidence="1">
    <location>
        <begin position="6"/>
        <end position="26"/>
    </location>
</feature>
<evidence type="ECO:0000256" key="1">
    <source>
        <dbReference type="SAM" id="Phobius"/>
    </source>
</evidence>
<dbReference type="KEGG" id="cyc:PCC7424_5075"/>
<dbReference type="EMBL" id="CP001291">
    <property type="protein sequence ID" value="ACK73426.1"/>
    <property type="molecule type" value="Genomic_DNA"/>
</dbReference>
<accession>B7KGT9</accession>
<gene>
    <name evidence="2" type="ordered locus">PCC7424_5075</name>
</gene>
<keyword evidence="1" id="KW-0812">Transmembrane</keyword>
<dbReference type="Proteomes" id="UP000002384">
    <property type="component" value="Chromosome"/>
</dbReference>
<organism evidence="2 3">
    <name type="scientific">Gloeothece citriformis (strain PCC 7424)</name>
    <name type="common">Cyanothece sp. (strain PCC 7424)</name>
    <dbReference type="NCBI Taxonomy" id="65393"/>
    <lineage>
        <taxon>Bacteria</taxon>
        <taxon>Bacillati</taxon>
        <taxon>Cyanobacteriota</taxon>
        <taxon>Cyanophyceae</taxon>
        <taxon>Oscillatoriophycideae</taxon>
        <taxon>Chroococcales</taxon>
        <taxon>Aphanothecaceae</taxon>
        <taxon>Gloeothece</taxon>
        <taxon>Gloeothece citriformis</taxon>
    </lineage>
</organism>
<evidence type="ECO:0000313" key="2">
    <source>
        <dbReference type="EMBL" id="ACK73426.1"/>
    </source>
</evidence>
<name>B7KGT9_GLOC7</name>
<reference evidence="3" key="1">
    <citation type="journal article" date="2011" name="MBio">
        <title>Novel metabolic attributes of the genus Cyanothece, comprising a group of unicellular nitrogen-fixing Cyanobacteria.</title>
        <authorList>
            <person name="Bandyopadhyay A."/>
            <person name="Elvitigala T."/>
            <person name="Welsh E."/>
            <person name="Stockel J."/>
            <person name="Liberton M."/>
            <person name="Min H."/>
            <person name="Sherman L.A."/>
            <person name="Pakrasi H.B."/>
        </authorList>
    </citation>
    <scope>NUCLEOTIDE SEQUENCE [LARGE SCALE GENOMIC DNA]</scope>
    <source>
        <strain evidence="3">PCC 7424</strain>
    </source>
</reference>
<proteinExistence type="predicted"/>
<dbReference type="HOGENOM" id="CLU_3024562_0_0_3"/>
<keyword evidence="1" id="KW-0472">Membrane</keyword>
<protein>
    <submittedName>
        <fullName evidence="2">Uncharacterized protein</fullName>
    </submittedName>
</protein>
<sequence>MTSVNYNKIICRSLLILFCFYLLYLIKTALGINISDKYHAADALKLPVKVVKKHL</sequence>
<keyword evidence="3" id="KW-1185">Reference proteome</keyword>
<dbReference type="eggNOG" id="ENOG5030PKH">
    <property type="taxonomic scope" value="Bacteria"/>
</dbReference>
<evidence type="ECO:0000313" key="3">
    <source>
        <dbReference type="Proteomes" id="UP000002384"/>
    </source>
</evidence>
<dbReference type="AlphaFoldDB" id="B7KGT9"/>